<evidence type="ECO:0000256" key="4">
    <source>
        <dbReference type="ARBA" id="ARBA00022695"/>
    </source>
</evidence>
<evidence type="ECO:0000256" key="1">
    <source>
        <dbReference type="ARBA" id="ARBA00012524"/>
    </source>
</evidence>
<keyword evidence="4" id="KW-0548">Nucleotidyltransferase</keyword>
<dbReference type="NCBIfam" id="TIGR03124">
    <property type="entry name" value="citrate_citX"/>
    <property type="match status" value="1"/>
</dbReference>
<accession>A0A068RAH9</accession>
<sequence length="179" mass="20084">MLAVDPQLAVNRPVSLPALLISRECRQARQQARHQCTLLVLTLVVPGSVKDNALTRRIFNLGWQALCQLLSEQGWPCLQAAILALPTGCEGYLALQADAWGAKDCAIQLEMRQPIGRLWDIDVLTREGRILSRRNMGLPERRCLLCRQPAKVCARQRRHASPQLLNEMERIINNTISTG</sequence>
<dbReference type="EMBL" id="FR904231">
    <property type="protein sequence ID" value="CDG47440.1"/>
    <property type="molecule type" value="Genomic_DNA"/>
</dbReference>
<keyword evidence="6" id="KW-0456">Lyase</keyword>
<reference evidence="6" key="1">
    <citation type="submission" date="2013-06" db="EMBL/GenBank/DDBJ databases">
        <authorList>
            <person name="Mazano-Marin A."/>
        </authorList>
    </citation>
    <scope>NUCLEOTIDE SEQUENCE</scope>
    <source>
        <strain evidence="6">SCt-VLC</strain>
    </source>
</reference>
<keyword evidence="3 6" id="KW-0808">Transferase</keyword>
<evidence type="ECO:0000256" key="5">
    <source>
        <dbReference type="ARBA" id="ARBA00048574"/>
    </source>
</evidence>
<reference evidence="6" key="2">
    <citation type="journal article" date="2014" name="Genome Biol. Evol.">
        <title>Settling down: the genome of Serratia symbiotica from the aphid Cinara tujafilina zooms in on the process of accommodation to a cooperative intracellular life.</title>
        <authorList>
            <person name="Manzano-Marin A."/>
            <person name="Latorre A."/>
        </authorList>
    </citation>
    <scope>NUCLEOTIDE SEQUENCE</scope>
    <source>
        <strain evidence="6">SCt-VLC</strain>
    </source>
</reference>
<dbReference type="AlphaFoldDB" id="A0A068RAH9"/>
<evidence type="ECO:0000256" key="2">
    <source>
        <dbReference type="ARBA" id="ARBA00016314"/>
    </source>
</evidence>
<evidence type="ECO:0000256" key="3">
    <source>
        <dbReference type="ARBA" id="ARBA00022679"/>
    </source>
</evidence>
<dbReference type="Pfam" id="PF03802">
    <property type="entry name" value="CitX"/>
    <property type="match status" value="1"/>
</dbReference>
<proteinExistence type="predicted"/>
<dbReference type="GO" id="GO:0050519">
    <property type="term" value="F:holo-citrate lyase synthase activity"/>
    <property type="evidence" value="ECO:0007669"/>
    <property type="project" value="UniProtKB-EC"/>
</dbReference>
<evidence type="ECO:0000313" key="6">
    <source>
        <dbReference type="EMBL" id="CDG47440.1"/>
    </source>
</evidence>
<protein>
    <recommendedName>
        <fullName evidence="2">Apo-citrate lyase phosphoribosyl-dephospho-CoA transferase</fullName>
        <ecNumber evidence="1">2.7.7.61</ecNumber>
    </recommendedName>
</protein>
<dbReference type="OrthoDB" id="3196716at2"/>
<dbReference type="GO" id="GO:0016829">
    <property type="term" value="F:lyase activity"/>
    <property type="evidence" value="ECO:0007669"/>
    <property type="project" value="UniProtKB-KW"/>
</dbReference>
<organism evidence="6">
    <name type="scientific">Serratia symbiotica SCt-VLC</name>
    <dbReference type="NCBI Taxonomy" id="1347341"/>
    <lineage>
        <taxon>Bacteria</taxon>
        <taxon>Pseudomonadati</taxon>
        <taxon>Pseudomonadota</taxon>
        <taxon>Gammaproteobacteria</taxon>
        <taxon>Enterobacterales</taxon>
        <taxon>Yersiniaceae</taxon>
        <taxon>Serratia</taxon>
        <taxon>Serratia symbiotica</taxon>
    </lineage>
</organism>
<dbReference type="EC" id="2.7.7.61" evidence="1"/>
<dbReference type="InterPro" id="IPR005551">
    <property type="entry name" value="CitX"/>
</dbReference>
<comment type="catalytic activity">
    <reaction evidence="5">
        <text>apo-[citrate lyase ACP] + 2'-(5''-triphospho-alpha-D-ribosyl)-3'-dephospho-CoA = holo-[citrate lyase ACP] + diphosphate</text>
        <dbReference type="Rhea" id="RHEA:16333"/>
        <dbReference type="Rhea" id="RHEA-COMP:10157"/>
        <dbReference type="Rhea" id="RHEA-COMP:10158"/>
        <dbReference type="ChEBI" id="CHEBI:29999"/>
        <dbReference type="ChEBI" id="CHEBI:33019"/>
        <dbReference type="ChEBI" id="CHEBI:61378"/>
        <dbReference type="ChEBI" id="CHEBI:82683"/>
        <dbReference type="EC" id="2.7.7.61"/>
    </reaction>
</comment>
<gene>
    <name evidence="6" type="primary">citX</name>
    <name evidence="6" type="ORF">SCTVLC_0685</name>
</gene>
<dbReference type="RefSeq" id="WP_061770010.1">
    <property type="nucleotide sequence ID" value="NZ_FR904231.1"/>
</dbReference>
<name>A0A068RAH9_9GAMM</name>
<dbReference type="GO" id="GO:0051191">
    <property type="term" value="P:prosthetic group biosynthetic process"/>
    <property type="evidence" value="ECO:0007669"/>
    <property type="project" value="InterPro"/>
</dbReference>